<keyword evidence="6" id="KW-1185">Reference proteome</keyword>
<sequence length="378" mass="41998">MPSPQQLLTVSDADLDDLRARLRGTRWAKPWPVDAWKAGTDGDELRRLVGYWSTAYDWRKHEAAINALPSGFAEVGDTSVHYLRFDAERDGALPLLLANGWPSSFLELTELADRLSSPSRYGGSAENSFTVVVPSLPGFGFSPQRPTLDQAPLTPELWHRLMHDVLGFERYGVHGSDLGAGESTLLAQAHPEAVVGVHLLDAAGPKSYDAARLTDDERAYLAAEQAWFEAERGYSHQQQTRPLTLAQGLSDSPSGLLAWILEKYRAWSDCDGDPAGRFGDDFLLTQASLYWFTNTISTSFRPYYERAQGVSPAVERVEVPTAIALFPHDLGGRAPREWVERTYNLTRYTPMPRGGHFAAREEPELLAEDLTAFFSELS</sequence>
<dbReference type="Gene3D" id="3.40.50.1820">
    <property type="entry name" value="alpha/beta hydrolase"/>
    <property type="match status" value="1"/>
</dbReference>
<evidence type="ECO:0000256" key="1">
    <source>
        <dbReference type="ARBA" id="ARBA00010088"/>
    </source>
</evidence>
<dbReference type="Proteomes" id="UP001500363">
    <property type="component" value="Unassembled WGS sequence"/>
</dbReference>
<dbReference type="PANTHER" id="PTHR21661">
    <property type="entry name" value="EPOXIDE HYDROLASE 1-RELATED"/>
    <property type="match status" value="1"/>
</dbReference>
<dbReference type="InterPro" id="IPR016292">
    <property type="entry name" value="Epoxide_hydrolase"/>
</dbReference>
<organism evidence="5 6">
    <name type="scientific">Kribbella lupini</name>
    <dbReference type="NCBI Taxonomy" id="291602"/>
    <lineage>
        <taxon>Bacteria</taxon>
        <taxon>Bacillati</taxon>
        <taxon>Actinomycetota</taxon>
        <taxon>Actinomycetes</taxon>
        <taxon>Propionibacteriales</taxon>
        <taxon>Kribbellaceae</taxon>
        <taxon>Kribbella</taxon>
    </lineage>
</organism>
<evidence type="ECO:0000256" key="2">
    <source>
        <dbReference type="ARBA" id="ARBA00022797"/>
    </source>
</evidence>
<evidence type="ECO:0000256" key="3">
    <source>
        <dbReference type="ARBA" id="ARBA00022801"/>
    </source>
</evidence>
<keyword evidence="2" id="KW-0058">Aromatic hydrocarbons catabolism</keyword>
<proteinExistence type="inferred from homology"/>
<feature type="domain" description="Epoxide hydrolase N-terminal" evidence="4">
    <location>
        <begin position="8"/>
        <end position="107"/>
    </location>
</feature>
<evidence type="ECO:0000259" key="4">
    <source>
        <dbReference type="Pfam" id="PF06441"/>
    </source>
</evidence>
<dbReference type="Pfam" id="PF06441">
    <property type="entry name" value="EHN"/>
    <property type="match status" value="1"/>
</dbReference>
<evidence type="ECO:0000313" key="6">
    <source>
        <dbReference type="Proteomes" id="UP001500363"/>
    </source>
</evidence>
<dbReference type="InterPro" id="IPR029058">
    <property type="entry name" value="AB_hydrolase_fold"/>
</dbReference>
<protein>
    <submittedName>
        <fullName evidence="5">Epoxide hydrolase</fullName>
    </submittedName>
</protein>
<evidence type="ECO:0000313" key="5">
    <source>
        <dbReference type="EMBL" id="GAA1521634.1"/>
    </source>
</evidence>
<name>A0ABN2AL13_9ACTN</name>
<reference evidence="5 6" key="1">
    <citation type="journal article" date="2019" name="Int. J. Syst. Evol. Microbiol.">
        <title>The Global Catalogue of Microorganisms (GCM) 10K type strain sequencing project: providing services to taxonomists for standard genome sequencing and annotation.</title>
        <authorList>
            <consortium name="The Broad Institute Genomics Platform"/>
            <consortium name="The Broad Institute Genome Sequencing Center for Infectious Disease"/>
            <person name="Wu L."/>
            <person name="Ma J."/>
        </authorList>
    </citation>
    <scope>NUCLEOTIDE SEQUENCE [LARGE SCALE GENOMIC DNA]</scope>
    <source>
        <strain evidence="5 6">JCM 14303</strain>
    </source>
</reference>
<dbReference type="PRINTS" id="PR00412">
    <property type="entry name" value="EPOXHYDRLASE"/>
</dbReference>
<accession>A0ABN2AL13</accession>
<dbReference type="InterPro" id="IPR010497">
    <property type="entry name" value="Epoxide_hydro_N"/>
</dbReference>
<keyword evidence="3 5" id="KW-0378">Hydrolase</keyword>
<gene>
    <name evidence="5" type="ORF">GCM10009741_23400</name>
</gene>
<comment type="caution">
    <text evidence="5">The sequence shown here is derived from an EMBL/GenBank/DDBJ whole genome shotgun (WGS) entry which is preliminary data.</text>
</comment>
<dbReference type="GO" id="GO:0016787">
    <property type="term" value="F:hydrolase activity"/>
    <property type="evidence" value="ECO:0007669"/>
    <property type="project" value="UniProtKB-KW"/>
</dbReference>
<dbReference type="RefSeq" id="WP_344172969.1">
    <property type="nucleotide sequence ID" value="NZ_BAAANC010000001.1"/>
</dbReference>
<dbReference type="PIRSF" id="PIRSF001112">
    <property type="entry name" value="Epoxide_hydrolase"/>
    <property type="match status" value="1"/>
</dbReference>
<dbReference type="PANTHER" id="PTHR21661:SF35">
    <property type="entry name" value="EPOXIDE HYDROLASE"/>
    <property type="match status" value="1"/>
</dbReference>
<dbReference type="SUPFAM" id="SSF53474">
    <property type="entry name" value="alpha/beta-Hydrolases"/>
    <property type="match status" value="1"/>
</dbReference>
<comment type="similarity">
    <text evidence="1">Belongs to the peptidase S33 family.</text>
</comment>
<dbReference type="InterPro" id="IPR000639">
    <property type="entry name" value="Epox_hydrolase-like"/>
</dbReference>
<dbReference type="EMBL" id="BAAANC010000001">
    <property type="protein sequence ID" value="GAA1521634.1"/>
    <property type="molecule type" value="Genomic_DNA"/>
</dbReference>